<gene>
    <name evidence="3" type="primary">TP53TG5</name>
</gene>
<dbReference type="Proteomes" id="UP001652624">
    <property type="component" value="Chromosome 1"/>
</dbReference>
<dbReference type="InterPro" id="IPR029290">
    <property type="entry name" value="TP53TG5"/>
</dbReference>
<evidence type="ECO:0000313" key="2">
    <source>
        <dbReference type="Proteomes" id="UP001652624"/>
    </source>
</evidence>
<protein>
    <submittedName>
        <fullName evidence="3">TP53-target gene 5 protein</fullName>
    </submittedName>
</protein>
<feature type="compositionally biased region" description="Basic and acidic residues" evidence="1">
    <location>
        <begin position="47"/>
        <end position="60"/>
    </location>
</feature>
<dbReference type="PANTHER" id="PTHR15562">
    <property type="entry name" value="TP53-TARGET GENE 5 PROTEIN"/>
    <property type="match status" value="1"/>
</dbReference>
<dbReference type="Pfam" id="PF15331">
    <property type="entry name" value="TP53IP5"/>
    <property type="match status" value="1"/>
</dbReference>
<organism evidence="2 3">
    <name type="scientific">Erinaceus europaeus</name>
    <name type="common">Western European hedgehog</name>
    <dbReference type="NCBI Taxonomy" id="9365"/>
    <lineage>
        <taxon>Eukaryota</taxon>
        <taxon>Metazoa</taxon>
        <taxon>Chordata</taxon>
        <taxon>Craniata</taxon>
        <taxon>Vertebrata</taxon>
        <taxon>Euteleostomi</taxon>
        <taxon>Mammalia</taxon>
        <taxon>Eutheria</taxon>
        <taxon>Laurasiatheria</taxon>
        <taxon>Eulipotyphla</taxon>
        <taxon>Erinaceidae</taxon>
        <taxon>Erinaceinae</taxon>
        <taxon>Erinaceus</taxon>
    </lineage>
</organism>
<name>A0ABM3YED9_ERIEU</name>
<evidence type="ECO:0000313" key="3">
    <source>
        <dbReference type="RefSeq" id="XP_060059441.1"/>
    </source>
</evidence>
<feature type="region of interest" description="Disordered" evidence="1">
    <location>
        <begin position="1"/>
        <end position="96"/>
    </location>
</feature>
<dbReference type="RefSeq" id="XP_060059441.1">
    <property type="nucleotide sequence ID" value="XM_060203458.1"/>
</dbReference>
<sequence length="178" mass="20356">MQPVKKHHAKRTRHNTVCKDMKYNKGKLQGARFSKKKLKGSQGCKPESLRPKVLLEEKAKQSLVAVSQREEQVGPDVPRTSKGHGPTTWPGAQGRQAPTVEPQVIFVKTHRHRIPTGDMEELQEADSMMWFEGLPTRVHLPGPRVMCRSSTQRWVKRCCTRFCSASLELPMCHPYRMM</sequence>
<accession>A0ABM3YED9</accession>
<evidence type="ECO:0000256" key="1">
    <source>
        <dbReference type="SAM" id="MobiDB-lite"/>
    </source>
</evidence>
<proteinExistence type="predicted"/>
<feature type="compositionally biased region" description="Basic residues" evidence="1">
    <location>
        <begin position="1"/>
        <end position="16"/>
    </location>
</feature>
<reference evidence="2" key="1">
    <citation type="submission" date="2025-05" db="UniProtKB">
        <authorList>
            <consortium name="RefSeq"/>
        </authorList>
    </citation>
    <scope>NUCLEOTIDE SEQUENCE [LARGE SCALE GENOMIC DNA]</scope>
</reference>
<keyword evidence="2" id="KW-1185">Reference proteome</keyword>
<dbReference type="PANTHER" id="PTHR15562:SF0">
    <property type="entry name" value="TP53-TARGET GENE 5 PROTEIN"/>
    <property type="match status" value="1"/>
</dbReference>
<reference evidence="3" key="2">
    <citation type="submission" date="2025-08" db="UniProtKB">
        <authorList>
            <consortium name="RefSeq"/>
        </authorList>
    </citation>
    <scope>IDENTIFICATION</scope>
</reference>
<dbReference type="GeneID" id="103120465"/>